<evidence type="ECO:0000256" key="7">
    <source>
        <dbReference type="ARBA" id="ARBA00022989"/>
    </source>
</evidence>
<dbReference type="RefSeq" id="XP_064697064.1">
    <property type="nucleotide sequence ID" value="XM_064835129.1"/>
</dbReference>
<feature type="transmembrane region" description="Helical" evidence="10">
    <location>
        <begin position="426"/>
        <end position="449"/>
    </location>
</feature>
<keyword evidence="7 10" id="KW-1133">Transmembrane helix</keyword>
<keyword evidence="5 10" id="KW-0812">Transmembrane</keyword>
<dbReference type="PANTHER" id="PTHR23519">
    <property type="entry name" value="AUTOPHAGY-RELATED PROTEIN 22"/>
    <property type="match status" value="1"/>
</dbReference>
<feature type="transmembrane region" description="Helical" evidence="10">
    <location>
        <begin position="170"/>
        <end position="189"/>
    </location>
</feature>
<gene>
    <name evidence="12" type="primary">ATG22</name>
    <name evidence="12" type="ORF">LTR78_002986</name>
</gene>
<feature type="transmembrane region" description="Helical" evidence="10">
    <location>
        <begin position="201"/>
        <end position="220"/>
    </location>
</feature>
<keyword evidence="3 10" id="KW-0813">Transport</keyword>
<organism evidence="12 13">
    <name type="scientific">Recurvomyces mirabilis</name>
    <dbReference type="NCBI Taxonomy" id="574656"/>
    <lineage>
        <taxon>Eukaryota</taxon>
        <taxon>Fungi</taxon>
        <taxon>Dikarya</taxon>
        <taxon>Ascomycota</taxon>
        <taxon>Pezizomycotina</taxon>
        <taxon>Dothideomycetes</taxon>
        <taxon>Dothideomycetidae</taxon>
        <taxon>Mycosphaerellales</taxon>
        <taxon>Teratosphaeriaceae</taxon>
        <taxon>Recurvomyces</taxon>
    </lineage>
</organism>
<dbReference type="GO" id="GO:0006914">
    <property type="term" value="P:autophagy"/>
    <property type="evidence" value="ECO:0007669"/>
    <property type="project" value="UniProtKB-KW"/>
</dbReference>
<evidence type="ECO:0000256" key="6">
    <source>
        <dbReference type="ARBA" id="ARBA00022970"/>
    </source>
</evidence>
<dbReference type="InterPro" id="IPR024671">
    <property type="entry name" value="Atg22-like"/>
</dbReference>
<evidence type="ECO:0000256" key="3">
    <source>
        <dbReference type="ARBA" id="ARBA00022448"/>
    </source>
</evidence>
<feature type="compositionally biased region" description="Low complexity" evidence="11">
    <location>
        <begin position="17"/>
        <end position="28"/>
    </location>
</feature>
<dbReference type="GO" id="GO:0005774">
    <property type="term" value="C:vacuolar membrane"/>
    <property type="evidence" value="ECO:0007669"/>
    <property type="project" value="UniProtKB-SubCell"/>
</dbReference>
<comment type="similarity">
    <text evidence="2 10">Belongs to the ATG22 family.</text>
</comment>
<evidence type="ECO:0000256" key="10">
    <source>
        <dbReference type="RuleBase" id="RU363073"/>
    </source>
</evidence>
<evidence type="ECO:0000256" key="9">
    <source>
        <dbReference type="ARBA" id="ARBA00023136"/>
    </source>
</evidence>
<dbReference type="EMBL" id="JAUTXT010000007">
    <property type="protein sequence ID" value="KAK3677448.1"/>
    <property type="molecule type" value="Genomic_DNA"/>
</dbReference>
<reference evidence="12" key="1">
    <citation type="submission" date="2023-07" db="EMBL/GenBank/DDBJ databases">
        <title>Black Yeasts Isolated from many extreme environments.</title>
        <authorList>
            <person name="Coleine C."/>
            <person name="Stajich J.E."/>
            <person name="Selbmann L."/>
        </authorList>
    </citation>
    <scope>NUCLEOTIDE SEQUENCE</scope>
    <source>
        <strain evidence="12">CCFEE 5485</strain>
    </source>
</reference>
<evidence type="ECO:0000313" key="13">
    <source>
        <dbReference type="Proteomes" id="UP001274830"/>
    </source>
</evidence>
<evidence type="ECO:0000313" key="12">
    <source>
        <dbReference type="EMBL" id="KAK3677448.1"/>
    </source>
</evidence>
<dbReference type="Gene3D" id="1.20.1250.20">
    <property type="entry name" value="MFS general substrate transporter like domains"/>
    <property type="match status" value="1"/>
</dbReference>
<keyword evidence="13" id="KW-1185">Reference proteome</keyword>
<sequence length="644" mass="69615">MVPRHELHPVQPHVFSTDHTSSDPSSHSSRSDTNDADDERSISSSQTSSMRSLNHDDNAVTGPRQPAYPGEDTRPTSRKELAGFYAYSFAAEVFVVCGLGAFIPITLEELARASSTAVLADDHSQPCRSPRNPLGPEGPSMSLRGFNANKEHGHQCVIQLLGHEVNTASFAMYTFSISVLIQALVVITMSGAADHGRFRKTLLITFAIVGSVVTMLFILVTPTVYLLGSLWAIIGNVCFGASFVTLNSFLPLLVRHYRLETPGDEAGARLLDEYDEQLPNDQTSPNSLMPDGSTDPTEGLLPGEHTAPFSASYAAASANSQLSTKISSYGVGIGYTAAVLVQIISIFILMATHQTLFSLRLVLFFIGGWWLVFTFPAALWLRPRPGPPLSAGKDGKPRSWASYIGYSWVNLGKTVIRARRLKDVMLFLAAWFMISDGIATVSGTAILFAKTTLRMEGSALAFINVIVTLSGIAGAFTWSTVSRMMELKPSQTILICICLFELIPLYGLLGYIPAIQRFGSFGLQQPWEMYPLGAVYGLVLGGLSSYCRSLFGELIPPGSEAAFYALYAITDKGSSIFGPAIVGAITNATGDIRPAFFFLAVLIGLPIPIMCLVNVERGRREAIALARDTTALSHELSNEDATSE</sequence>
<feature type="transmembrane region" description="Helical" evidence="10">
    <location>
        <begin position="357"/>
        <end position="381"/>
    </location>
</feature>
<evidence type="ECO:0000256" key="5">
    <source>
        <dbReference type="ARBA" id="ARBA00022692"/>
    </source>
</evidence>
<keyword evidence="9 10" id="KW-0472">Membrane</keyword>
<feature type="compositionally biased region" description="Low complexity" evidence="11">
    <location>
        <begin position="42"/>
        <end position="52"/>
    </location>
</feature>
<evidence type="ECO:0000256" key="8">
    <source>
        <dbReference type="ARBA" id="ARBA00023006"/>
    </source>
</evidence>
<accession>A0AAE0WTA4</accession>
<dbReference type="Proteomes" id="UP001274830">
    <property type="component" value="Unassembled WGS sequence"/>
</dbReference>
<dbReference type="GeneID" id="89959661"/>
<feature type="transmembrane region" description="Helical" evidence="10">
    <location>
        <begin position="461"/>
        <end position="481"/>
    </location>
</feature>
<evidence type="ECO:0000256" key="2">
    <source>
        <dbReference type="ARBA" id="ARBA00006978"/>
    </source>
</evidence>
<protein>
    <recommendedName>
        <fullName evidence="10">Autophagy-related protein</fullName>
    </recommendedName>
</protein>
<keyword evidence="8 10" id="KW-0072">Autophagy</keyword>
<dbReference type="PANTHER" id="PTHR23519:SF1">
    <property type="entry name" value="AUTOPHAGY-RELATED PROTEIN 22"/>
    <property type="match status" value="1"/>
</dbReference>
<dbReference type="GO" id="GO:0032974">
    <property type="term" value="P:amino acid transmembrane export from vacuole"/>
    <property type="evidence" value="ECO:0007669"/>
    <property type="project" value="InterPro"/>
</dbReference>
<comment type="function">
    <text evidence="10">Vacuolar effluxer which mediate the efflux of amino acids resulting from autophagic degradation. The release of autophagic amino acids allows the maintenance of protein synthesis and viability during nitrogen starvation.</text>
</comment>
<comment type="subcellular location">
    <subcellularLocation>
        <location evidence="1 10">Vacuole membrane</location>
        <topology evidence="1 10">Multi-pass membrane protein</topology>
    </subcellularLocation>
</comment>
<feature type="region of interest" description="Disordered" evidence="11">
    <location>
        <begin position="1"/>
        <end position="75"/>
    </location>
</feature>
<evidence type="ECO:0000256" key="1">
    <source>
        <dbReference type="ARBA" id="ARBA00004128"/>
    </source>
</evidence>
<dbReference type="InterPro" id="IPR050495">
    <property type="entry name" value="ATG22/LtaA_families"/>
</dbReference>
<proteinExistence type="inferred from homology"/>
<name>A0AAE0WTA4_9PEZI</name>
<feature type="region of interest" description="Disordered" evidence="11">
    <location>
        <begin position="118"/>
        <end position="139"/>
    </location>
</feature>
<evidence type="ECO:0000256" key="11">
    <source>
        <dbReference type="SAM" id="MobiDB-lite"/>
    </source>
</evidence>
<feature type="region of interest" description="Disordered" evidence="11">
    <location>
        <begin position="281"/>
        <end position="301"/>
    </location>
</feature>
<feature type="transmembrane region" description="Helical" evidence="10">
    <location>
        <begin position="84"/>
        <end position="105"/>
    </location>
</feature>
<dbReference type="SUPFAM" id="SSF103473">
    <property type="entry name" value="MFS general substrate transporter"/>
    <property type="match status" value="1"/>
</dbReference>
<feature type="transmembrane region" description="Helical" evidence="10">
    <location>
        <begin position="226"/>
        <end position="250"/>
    </location>
</feature>
<feature type="transmembrane region" description="Helical" evidence="10">
    <location>
        <begin position="563"/>
        <end position="586"/>
    </location>
</feature>
<dbReference type="InterPro" id="IPR044738">
    <property type="entry name" value="Atg22"/>
</dbReference>
<dbReference type="CDD" id="cd17483">
    <property type="entry name" value="MFS_Atg22_like"/>
    <property type="match status" value="1"/>
</dbReference>
<feature type="transmembrane region" description="Helical" evidence="10">
    <location>
        <begin position="493"/>
        <end position="512"/>
    </location>
</feature>
<feature type="transmembrane region" description="Helical" evidence="10">
    <location>
        <begin position="532"/>
        <end position="551"/>
    </location>
</feature>
<comment type="caution">
    <text evidence="12">The sequence shown here is derived from an EMBL/GenBank/DDBJ whole genome shotgun (WGS) entry which is preliminary data.</text>
</comment>
<dbReference type="Pfam" id="PF11700">
    <property type="entry name" value="ATG22"/>
    <property type="match status" value="1"/>
</dbReference>
<dbReference type="InterPro" id="IPR036259">
    <property type="entry name" value="MFS_trans_sf"/>
</dbReference>
<feature type="transmembrane region" description="Helical" evidence="10">
    <location>
        <begin position="329"/>
        <end position="351"/>
    </location>
</feature>
<keyword evidence="4 10" id="KW-0926">Vacuole</keyword>
<dbReference type="AlphaFoldDB" id="A0AAE0WTA4"/>
<feature type="transmembrane region" description="Helical" evidence="10">
    <location>
        <begin position="592"/>
        <end position="613"/>
    </location>
</feature>
<evidence type="ECO:0000256" key="4">
    <source>
        <dbReference type="ARBA" id="ARBA00022554"/>
    </source>
</evidence>
<keyword evidence="6 10" id="KW-0029">Amino-acid transport</keyword>